<dbReference type="AlphaFoldDB" id="A0A0P0YVJ4"/>
<sequence length="287" mass="31535">MAASLVPMNAFADGARDWLNVPVDMNFIYLYYTYNKGESSIDTSLPITGASTEASVPVVRYARSFDVGGKIGGVQLIVPYAFTEFELDGTRINRSVDGIGDIQAVVIANLLGAPALSREEFARWSPETYLTASVAVKAPTGRYDPNRLVNIGANRWAFKPQLSYGIPLQPDEWLTFNGNIEFFTDNDRYRGVSTLSQNPLATVEAHYSRNLTRALWLSADAYYSYGGETSVNSIGRDDTQSTLKLGVSGSLNLTPADAIAVSATHSVWKRDYTPDTFTLAINYNHAW</sequence>
<dbReference type="Pfam" id="PF13557">
    <property type="entry name" value="Phenol_MetA_deg"/>
    <property type="match status" value="1"/>
</dbReference>
<evidence type="ECO:0000313" key="1">
    <source>
        <dbReference type="EMBL" id="BAT25456.1"/>
    </source>
</evidence>
<dbReference type="EMBL" id="LC066370">
    <property type="protein sequence ID" value="BAT25456.1"/>
    <property type="molecule type" value="Genomic_DNA"/>
</dbReference>
<proteinExistence type="predicted"/>
<dbReference type="InterPro" id="IPR025737">
    <property type="entry name" value="FApF"/>
</dbReference>
<evidence type="ECO:0008006" key="2">
    <source>
        <dbReference type="Google" id="ProtNLM"/>
    </source>
</evidence>
<organism evidence="1">
    <name type="scientific">Aureimonas altamirensis</name>
    <dbReference type="NCBI Taxonomy" id="370622"/>
    <lineage>
        <taxon>Bacteria</taxon>
        <taxon>Pseudomonadati</taxon>
        <taxon>Pseudomonadota</taxon>
        <taxon>Alphaproteobacteria</taxon>
        <taxon>Hyphomicrobiales</taxon>
        <taxon>Aurantimonadaceae</taxon>
        <taxon>Aureimonas</taxon>
    </lineage>
</organism>
<protein>
    <recommendedName>
        <fullName evidence="2">Transporter</fullName>
    </recommendedName>
</protein>
<reference evidence="1" key="1">
    <citation type="journal article" date="2015" name="Proc. Natl. Acad. Sci. U.S.A.">
        <title>Bacterial clade with the ribosomal RNA operon on a small plasmid rather than the chromosome.</title>
        <authorList>
            <person name="Anda M."/>
            <person name="Ohtsubo Y."/>
            <person name="Okubo T."/>
            <person name="Sugawara M."/>
            <person name="Nagata Y."/>
            <person name="Tsuda M."/>
            <person name="Minamisawa K."/>
            <person name="Mitsui H."/>
        </authorList>
    </citation>
    <scope>NUCLEOTIDE SEQUENCE</scope>
    <source>
        <strain evidence="1">DSM 21988</strain>
    </source>
</reference>
<accession>A0A0P0YVJ4</accession>
<name>A0A0P0YVJ4_9HYPH</name>